<gene>
    <name evidence="3" type="ORF">GCM10011487_32100</name>
</gene>
<evidence type="ECO:0000313" key="3">
    <source>
        <dbReference type="EMBL" id="GFE81210.1"/>
    </source>
</evidence>
<proteinExistence type="predicted"/>
<protein>
    <submittedName>
        <fullName evidence="3">Lipoprotein</fullName>
    </submittedName>
</protein>
<keyword evidence="3" id="KW-0449">Lipoprotein</keyword>
<reference evidence="4" key="1">
    <citation type="submission" date="2020-01" db="EMBL/GenBank/DDBJ databases">
        <title>'Steroidobacter agaridevorans' sp. nov., agar-degrading bacteria isolated from rhizosphere soils.</title>
        <authorList>
            <person name="Ikenaga M."/>
            <person name="Kataoka M."/>
            <person name="Murouchi A."/>
            <person name="Katsuragi S."/>
            <person name="Sakai M."/>
        </authorList>
    </citation>
    <scope>NUCLEOTIDE SEQUENCE [LARGE SCALE GENOMIC DNA]</scope>
    <source>
        <strain evidence="4">YU21-B</strain>
    </source>
</reference>
<dbReference type="AlphaFoldDB" id="A0A829YD78"/>
<dbReference type="Proteomes" id="UP000445000">
    <property type="component" value="Unassembled WGS sequence"/>
</dbReference>
<dbReference type="EMBL" id="BLJN01000003">
    <property type="protein sequence ID" value="GFE81210.1"/>
    <property type="molecule type" value="Genomic_DNA"/>
</dbReference>
<feature type="signal peptide" evidence="1">
    <location>
        <begin position="1"/>
        <end position="29"/>
    </location>
</feature>
<feature type="domain" description="DUF4136" evidence="2">
    <location>
        <begin position="42"/>
        <end position="199"/>
    </location>
</feature>
<dbReference type="Gene3D" id="3.30.160.670">
    <property type="match status" value="1"/>
</dbReference>
<evidence type="ECO:0000313" key="4">
    <source>
        <dbReference type="Proteomes" id="UP000445000"/>
    </source>
</evidence>
<evidence type="ECO:0000259" key="2">
    <source>
        <dbReference type="Pfam" id="PF13590"/>
    </source>
</evidence>
<dbReference type="InterPro" id="IPR025411">
    <property type="entry name" value="DUF4136"/>
</dbReference>
<dbReference type="PROSITE" id="PS51257">
    <property type="entry name" value="PROKAR_LIPOPROTEIN"/>
    <property type="match status" value="1"/>
</dbReference>
<keyword evidence="1" id="KW-0732">Signal</keyword>
<evidence type="ECO:0000256" key="1">
    <source>
        <dbReference type="SAM" id="SignalP"/>
    </source>
</evidence>
<accession>A0A829YD78</accession>
<keyword evidence="4" id="KW-1185">Reference proteome</keyword>
<feature type="chain" id="PRO_5032370758" evidence="1">
    <location>
        <begin position="30"/>
        <end position="203"/>
    </location>
</feature>
<comment type="caution">
    <text evidence="3">The sequence shown here is derived from an EMBL/GenBank/DDBJ whole genome shotgun (WGS) entry which is preliminary data.</text>
</comment>
<dbReference type="Pfam" id="PF13590">
    <property type="entry name" value="DUF4136"/>
    <property type="match status" value="1"/>
</dbReference>
<sequence length="203" mass="23039">MRTRDSIMSFKPYFSRVAAAFALTAALFAAGCATTSGPKTRIDYDRSADFSVYRTYGFPKETGTDRGGYSTLVTSYLKSAMSAQMEARGYKYSEEHPDLLVNFYMNTRERTEIRPDARASVGYGYYGYRYGLYNAWPMYDEDRTVTYKVGTLNLDIVDAEKKQLVWEGVAEGRVNEDELQNPKVAINAVVTELMRQYPGKPNM</sequence>
<name>A0A829YD78_9GAMM</name>
<organism evidence="3 4">
    <name type="scientific">Steroidobacter agaridevorans</name>
    <dbReference type="NCBI Taxonomy" id="2695856"/>
    <lineage>
        <taxon>Bacteria</taxon>
        <taxon>Pseudomonadati</taxon>
        <taxon>Pseudomonadota</taxon>
        <taxon>Gammaproteobacteria</taxon>
        <taxon>Steroidobacterales</taxon>
        <taxon>Steroidobacteraceae</taxon>
        <taxon>Steroidobacter</taxon>
    </lineage>
</organism>